<keyword evidence="5 9" id="KW-0378">Hydrolase</keyword>
<keyword evidence="3 9" id="KW-0963">Cytoplasm</keyword>
<evidence type="ECO:0000313" key="13">
    <source>
        <dbReference type="EMBL" id="TDH60441.1"/>
    </source>
</evidence>
<comment type="cofactor">
    <cofactor evidence="9">
        <name>Mg(2+)</name>
        <dbReference type="ChEBI" id="CHEBI:18420"/>
    </cofactor>
    <text evidence="9">Binds 2 magnesium ions per subunit.</text>
</comment>
<organism evidence="13 14">
    <name type="scientific">Dankookia rubra</name>
    <dbReference type="NCBI Taxonomy" id="1442381"/>
    <lineage>
        <taxon>Bacteria</taxon>
        <taxon>Pseudomonadati</taxon>
        <taxon>Pseudomonadota</taxon>
        <taxon>Alphaproteobacteria</taxon>
        <taxon>Acetobacterales</taxon>
        <taxon>Roseomonadaceae</taxon>
        <taxon>Dankookia</taxon>
    </lineage>
</organism>
<dbReference type="Gene3D" id="3.30.540.10">
    <property type="entry name" value="Fructose-1,6-Bisphosphatase, subunit A, domain 1"/>
    <property type="match status" value="1"/>
</dbReference>
<dbReference type="InterPro" id="IPR028343">
    <property type="entry name" value="FBPtase"/>
</dbReference>
<comment type="caution">
    <text evidence="9">Lacks conserved residue(s) required for the propagation of feature annotation.</text>
</comment>
<accession>A0A4R5QDA6</accession>
<feature type="binding site" evidence="9">
    <location>
        <begin position="251"/>
        <end position="253"/>
    </location>
    <ligand>
        <name>substrate</name>
    </ligand>
</feature>
<evidence type="ECO:0000256" key="5">
    <source>
        <dbReference type="ARBA" id="ARBA00022801"/>
    </source>
</evidence>
<protein>
    <recommendedName>
        <fullName evidence="9">Fructose-1,6-bisphosphatase class 1</fullName>
        <shortName evidence="9">FBPase class 1</shortName>
        <ecNumber evidence="9">3.1.3.11</ecNumber>
    </recommendedName>
    <alternativeName>
        <fullName evidence="9">D-fructose-1,6-bisphosphate 1-phosphohydrolase class 1</fullName>
    </alternativeName>
</protein>
<dbReference type="GO" id="GO:0005829">
    <property type="term" value="C:cytosol"/>
    <property type="evidence" value="ECO:0007669"/>
    <property type="project" value="TreeGrafter"/>
</dbReference>
<proteinExistence type="inferred from homology"/>
<reference evidence="13 14" key="1">
    <citation type="journal article" date="2016" name="J. Microbiol.">
        <title>Dankookia rubra gen. nov., sp. nov., an alphaproteobacterium isolated from sediment of a shallow stream.</title>
        <authorList>
            <person name="Kim W.H."/>
            <person name="Kim D.H."/>
            <person name="Kang K."/>
            <person name="Ahn T.Y."/>
        </authorList>
    </citation>
    <scope>NUCLEOTIDE SEQUENCE [LARGE SCALE GENOMIC DNA]</scope>
    <source>
        <strain evidence="13 14">JCM30602</strain>
    </source>
</reference>
<evidence type="ECO:0000256" key="8">
    <source>
        <dbReference type="ARBA" id="ARBA00024331"/>
    </source>
</evidence>
<dbReference type="PIRSF" id="PIRSF500210">
    <property type="entry name" value="FBPtase"/>
    <property type="match status" value="1"/>
</dbReference>
<dbReference type="PANTHER" id="PTHR11556">
    <property type="entry name" value="FRUCTOSE-1,6-BISPHOSPHATASE-RELATED"/>
    <property type="match status" value="1"/>
</dbReference>
<sequence length="343" mass="36589">MLQLAEHLEAWAGPSNGRQAVAETVFALARASAELAELVAEGPLAGELGQVVGASDDGDGQKALDLRANDLFLRHLHHAPVAAVASEEMPAPVALRGAAPVAVAMDPLDGSNNIEINGPLGTLFSLLPSERHDDPALPFTAAGDRQLAAGCVLYGPHTVLMLTLGAGVQIFTLDRRNREFRLTRAAVRMPEARREYAINASNARHWSLPVRAFVEECVAGSAGPRGTDYNMRWLGCVAADAYRVLLRGGIYLYPGDARPGYGRGRLRLAYEANPIAFLMDQAGGTATDGFVPILEIAPQTLHQRVPLIFGSRDKVARVVSLHLDGVPAAGQRPLFGARGLFRS</sequence>
<evidence type="ECO:0000256" key="10">
    <source>
        <dbReference type="RuleBase" id="RU000508"/>
    </source>
</evidence>
<keyword evidence="6 9" id="KW-0460">Magnesium</keyword>
<dbReference type="PANTHER" id="PTHR11556:SF35">
    <property type="entry name" value="SEDOHEPTULOSE-1,7-BISPHOSPHATASE, CHLOROPLASTIC"/>
    <property type="match status" value="1"/>
</dbReference>
<dbReference type="FunFam" id="3.40.190.80:FF:000011">
    <property type="entry name" value="Fructose-1,6-bisphosphatase class 1"/>
    <property type="match status" value="1"/>
</dbReference>
<dbReference type="InterPro" id="IPR033391">
    <property type="entry name" value="FBPase_N"/>
</dbReference>
<dbReference type="RefSeq" id="WP_133290786.1">
    <property type="nucleotide sequence ID" value="NZ_SMSJ01000038.1"/>
</dbReference>
<feature type="binding site" evidence="9">
    <location>
        <position position="271"/>
    </location>
    <ligand>
        <name>Mg(2+)</name>
        <dbReference type="ChEBI" id="CHEBI:18420"/>
        <label>2</label>
    </ligand>
</feature>
<dbReference type="GO" id="GO:0006094">
    <property type="term" value="P:gluconeogenesis"/>
    <property type="evidence" value="ECO:0007669"/>
    <property type="project" value="UniProtKB-UniRule"/>
</dbReference>
<dbReference type="EMBL" id="SMSJ01000038">
    <property type="protein sequence ID" value="TDH60441.1"/>
    <property type="molecule type" value="Genomic_DNA"/>
</dbReference>
<keyword evidence="4 9" id="KW-0479">Metal-binding</keyword>
<dbReference type="GO" id="GO:0042132">
    <property type="term" value="F:fructose 1,6-bisphosphate 1-phosphatase activity"/>
    <property type="evidence" value="ECO:0007669"/>
    <property type="project" value="UniProtKB-UniRule"/>
</dbReference>
<evidence type="ECO:0000259" key="11">
    <source>
        <dbReference type="Pfam" id="PF00316"/>
    </source>
</evidence>
<dbReference type="SUPFAM" id="SSF56655">
    <property type="entry name" value="Carbohydrate phosphatase"/>
    <property type="match status" value="1"/>
</dbReference>
<evidence type="ECO:0000256" key="6">
    <source>
        <dbReference type="ARBA" id="ARBA00022842"/>
    </source>
</evidence>
<feature type="binding site" evidence="9">
    <location>
        <position position="87"/>
    </location>
    <ligand>
        <name>Mg(2+)</name>
        <dbReference type="ChEBI" id="CHEBI:18420"/>
        <label>1</label>
    </ligand>
</feature>
<evidence type="ECO:0000256" key="4">
    <source>
        <dbReference type="ARBA" id="ARBA00022723"/>
    </source>
</evidence>
<dbReference type="Gene3D" id="3.40.190.80">
    <property type="match status" value="1"/>
</dbReference>
<dbReference type="OrthoDB" id="9806756at2"/>
<dbReference type="Pfam" id="PF00316">
    <property type="entry name" value="FBPase"/>
    <property type="match status" value="1"/>
</dbReference>
<dbReference type="NCBIfam" id="NF006780">
    <property type="entry name" value="PRK09293.1-4"/>
    <property type="match status" value="1"/>
</dbReference>
<dbReference type="GO" id="GO:0006000">
    <property type="term" value="P:fructose metabolic process"/>
    <property type="evidence" value="ECO:0007669"/>
    <property type="project" value="TreeGrafter"/>
</dbReference>
<dbReference type="InterPro" id="IPR044015">
    <property type="entry name" value="FBPase_C_dom"/>
</dbReference>
<feature type="domain" description="Fructose-1-6-bisphosphatase class 1 C-terminal" evidence="12">
    <location>
        <begin position="189"/>
        <end position="321"/>
    </location>
</feature>
<keyword evidence="7 9" id="KW-0119">Carbohydrate metabolism</keyword>
<name>A0A4R5QDA6_9PROT</name>
<dbReference type="Pfam" id="PF18913">
    <property type="entry name" value="FBPase_C"/>
    <property type="match status" value="1"/>
</dbReference>
<dbReference type="PIRSF" id="PIRSF000904">
    <property type="entry name" value="FBPtase_SBPase"/>
    <property type="match status" value="1"/>
</dbReference>
<comment type="subunit">
    <text evidence="9">Homotetramer.</text>
</comment>
<evidence type="ECO:0000256" key="9">
    <source>
        <dbReference type="HAMAP-Rule" id="MF_01855"/>
    </source>
</evidence>
<comment type="caution">
    <text evidence="13">The sequence shown here is derived from an EMBL/GenBank/DDBJ whole genome shotgun (WGS) entry which is preliminary data.</text>
</comment>
<feature type="domain" description="Fructose-1-6-bisphosphatase class I N-terminal" evidence="11">
    <location>
        <begin position="26"/>
        <end position="183"/>
    </location>
</feature>
<evidence type="ECO:0000256" key="2">
    <source>
        <dbReference type="ARBA" id="ARBA00010941"/>
    </source>
</evidence>
<dbReference type="PRINTS" id="PR00115">
    <property type="entry name" value="F16BPHPHTASE"/>
</dbReference>
<dbReference type="AlphaFoldDB" id="A0A4R5QDA6"/>
<dbReference type="CDD" id="cd00354">
    <property type="entry name" value="FBPase"/>
    <property type="match status" value="1"/>
</dbReference>
<evidence type="ECO:0000259" key="12">
    <source>
        <dbReference type="Pfam" id="PF18913"/>
    </source>
</evidence>
<comment type="catalytic activity">
    <reaction evidence="1 9">
        <text>beta-D-fructose 1,6-bisphosphate + H2O = beta-D-fructose 6-phosphate + phosphate</text>
        <dbReference type="Rhea" id="RHEA:11064"/>
        <dbReference type="ChEBI" id="CHEBI:15377"/>
        <dbReference type="ChEBI" id="CHEBI:32966"/>
        <dbReference type="ChEBI" id="CHEBI:43474"/>
        <dbReference type="ChEBI" id="CHEBI:57634"/>
        <dbReference type="EC" id="3.1.3.11"/>
    </reaction>
</comment>
<gene>
    <name evidence="9" type="primary">fbp</name>
    <name evidence="13" type="ORF">E2C06_22145</name>
</gene>
<evidence type="ECO:0000256" key="7">
    <source>
        <dbReference type="ARBA" id="ARBA00023277"/>
    </source>
</evidence>
<dbReference type="GO" id="GO:0005986">
    <property type="term" value="P:sucrose biosynthetic process"/>
    <property type="evidence" value="ECO:0007669"/>
    <property type="project" value="TreeGrafter"/>
</dbReference>
<evidence type="ECO:0000256" key="1">
    <source>
        <dbReference type="ARBA" id="ARBA00001273"/>
    </source>
</evidence>
<comment type="pathway">
    <text evidence="8">Carbohydrate biosynthesis.</text>
</comment>
<dbReference type="Proteomes" id="UP000295096">
    <property type="component" value="Unassembled WGS sequence"/>
</dbReference>
<comment type="similarity">
    <text evidence="2 9 10">Belongs to the FBPase class 1 family.</text>
</comment>
<dbReference type="HAMAP" id="MF_01855">
    <property type="entry name" value="FBPase_class1"/>
    <property type="match status" value="1"/>
</dbReference>
<dbReference type="GO" id="GO:0000287">
    <property type="term" value="F:magnesium ion binding"/>
    <property type="evidence" value="ECO:0007669"/>
    <property type="project" value="UniProtKB-UniRule"/>
</dbReference>
<comment type="subcellular location">
    <subcellularLocation>
        <location evidence="9">Cytoplasm</location>
    </subcellularLocation>
</comment>
<feature type="binding site" evidence="9">
    <location>
        <position position="109"/>
    </location>
    <ligand>
        <name>Mg(2+)</name>
        <dbReference type="ChEBI" id="CHEBI:18420"/>
        <label>2</label>
    </ligand>
</feature>
<feature type="binding site" evidence="9">
    <location>
        <position position="106"/>
    </location>
    <ligand>
        <name>Mg(2+)</name>
        <dbReference type="ChEBI" id="CHEBI:18420"/>
        <label>1</label>
    </ligand>
</feature>
<dbReference type="GO" id="GO:0006002">
    <property type="term" value="P:fructose 6-phosphate metabolic process"/>
    <property type="evidence" value="ECO:0007669"/>
    <property type="project" value="TreeGrafter"/>
</dbReference>
<keyword evidence="14" id="KW-1185">Reference proteome</keyword>
<evidence type="ECO:0000313" key="14">
    <source>
        <dbReference type="Proteomes" id="UP000295096"/>
    </source>
</evidence>
<evidence type="ECO:0000256" key="3">
    <source>
        <dbReference type="ARBA" id="ARBA00022490"/>
    </source>
</evidence>
<dbReference type="InterPro" id="IPR000146">
    <property type="entry name" value="FBPase_class-1"/>
</dbReference>
<dbReference type="EC" id="3.1.3.11" evidence="9"/>
<feature type="binding site" evidence="9">
    <location>
        <position position="108"/>
    </location>
    <ligand>
        <name>Mg(2+)</name>
        <dbReference type="ChEBI" id="CHEBI:18420"/>
        <label>1</label>
    </ligand>
</feature>
<feature type="binding site" evidence="9">
    <location>
        <position position="199"/>
    </location>
    <ligand>
        <name>substrate</name>
    </ligand>
</feature>
<dbReference type="GO" id="GO:0030388">
    <property type="term" value="P:fructose 1,6-bisphosphate metabolic process"/>
    <property type="evidence" value="ECO:0007669"/>
    <property type="project" value="TreeGrafter"/>
</dbReference>
<feature type="binding site" evidence="9">
    <location>
        <position position="106"/>
    </location>
    <ligand>
        <name>Mg(2+)</name>
        <dbReference type="ChEBI" id="CHEBI:18420"/>
        <label>2</label>
    </ligand>
</feature>